<evidence type="ECO:0000313" key="2">
    <source>
        <dbReference type="Proteomes" id="UP000253551"/>
    </source>
</evidence>
<gene>
    <name evidence="1" type="ORF">CU098_011935</name>
</gene>
<name>A0A367KU28_RHIST</name>
<protein>
    <submittedName>
        <fullName evidence="1">Uncharacterized protein</fullName>
    </submittedName>
</protein>
<evidence type="ECO:0000313" key="1">
    <source>
        <dbReference type="EMBL" id="RCI05711.1"/>
    </source>
</evidence>
<organism evidence="1 2">
    <name type="scientific">Rhizopus stolonifer</name>
    <name type="common">Rhizopus nigricans</name>
    <dbReference type="NCBI Taxonomy" id="4846"/>
    <lineage>
        <taxon>Eukaryota</taxon>
        <taxon>Fungi</taxon>
        <taxon>Fungi incertae sedis</taxon>
        <taxon>Mucoromycota</taxon>
        <taxon>Mucoromycotina</taxon>
        <taxon>Mucoromycetes</taxon>
        <taxon>Mucorales</taxon>
        <taxon>Mucorineae</taxon>
        <taxon>Rhizopodaceae</taxon>
        <taxon>Rhizopus</taxon>
    </lineage>
</organism>
<dbReference type="AlphaFoldDB" id="A0A367KU28"/>
<proteinExistence type="predicted"/>
<reference evidence="1 2" key="1">
    <citation type="journal article" date="2018" name="G3 (Bethesda)">
        <title>Phylogenetic and Phylogenomic Definition of Rhizopus Species.</title>
        <authorList>
            <person name="Gryganskyi A.P."/>
            <person name="Golan J."/>
            <person name="Dolatabadi S."/>
            <person name="Mondo S."/>
            <person name="Robb S."/>
            <person name="Idnurm A."/>
            <person name="Muszewska A."/>
            <person name="Steczkiewicz K."/>
            <person name="Masonjones S."/>
            <person name="Liao H.L."/>
            <person name="Gajdeczka M.T."/>
            <person name="Anike F."/>
            <person name="Vuek A."/>
            <person name="Anishchenko I.M."/>
            <person name="Voigt K."/>
            <person name="de Hoog G.S."/>
            <person name="Smith M.E."/>
            <person name="Heitman J."/>
            <person name="Vilgalys R."/>
            <person name="Stajich J.E."/>
        </authorList>
    </citation>
    <scope>NUCLEOTIDE SEQUENCE [LARGE SCALE GENOMIC DNA]</scope>
    <source>
        <strain evidence="1 2">LSU 92-RS-03</strain>
    </source>
</reference>
<sequence>MNAPDLLTVENLLAIKHSTTSSITELPLKGRLRIVTDDEGGDPKGTVLFVDSRTRQSIHCNVDFMRPEALNATVVISYWNYIYSEISCVQFLEFKLQDVYRLRSNENETILYECLESDRQDFEESLQRNTEFYLPEDNVLFTESTNVHIIGKVVSISKLYTRLDLSTVFFIQLSSKDNTIASLTLMFRGNNLIEYHSLFQFGCLYAFHNIFLSSAFDIEEGHPKLFEFDKKMSSVQMITPGQYQEAIQDIPPSVSSISKIGHENTTIIVHIVRIIDAILGVYEIDNGEIICLFECPKYNAARPFRVSAVLSLHRVHRISVRPYKNYTSCLFEHMWKLNRQQYPDDQMSYTAIVACPKSDVQILSFPIHCDLDQTMLFWLSIERAIDIYTNMVHLHAPDILRLMEIYAPLITYFNDMPGILDAMQTLKKHLFSEPDGNQQEKEAQSSIIHFLNDEPSCPTINNNDRMQELVVEEEIFYIDPCPTLSVALKYLQRDAQDIDVSHAIGGIVSIERPAIHTLTSEYNEGLRRSLFGLVLTAEDGKVFFSDGRTRLSLLITGSFKTPVCDGLYLLKKARWIKEDLSYTATQQERTLLFCEYLSCTVDDLVLIRGPDRPMLNFFCRPVLANCSVSHFKVSKEHQSVLQDDIYHVMQVVSISPSKKLSSGQPSSCLTSIVKVDLYEIGDRKDTKRIVILELNSTKGSLKYKNMLKRMQWYIIQGSIDMGTQVFDTSQHVIYPICTQRESWSDISNMIELDYLQMNTGVYYALKKTLSISELISGSDDCRDFDGERGRTSLEKLDVAGIIVSKNFVQEKDQRNKNGRALTDFKNLGIGTGNDERKLFVRLRQPNTLETIDVYFDIKTIEYPIGLILGASVIFRYLLRPPNSSAFGKPYLIGDDWTTVEIQSIDSLREISVTSPYSTTKKITQLYDEMSRDPQANIFRITCNIKSFQSLSMETLCISCKLLAKGGVCAQSCLDSRKMIIASAIIEVCDGTGVAQAFVDGERLLFSLLQLNSIQKEKLRSITLQQGKIVYSERELTRSTAKEEDWEMAEEGSFDVDSLDGEPGDAKYYQLLKDMCYQAKKSEIHLYSSLLKARAPKNLDNGNTASRLNIFTLNVSDGGYTLSTLIRKKPTLRTVEIENVDAATEAWRYFK</sequence>
<dbReference type="OrthoDB" id="2314520at2759"/>
<keyword evidence="2" id="KW-1185">Reference proteome</keyword>
<dbReference type="EMBL" id="PJQM01000321">
    <property type="protein sequence ID" value="RCI05711.1"/>
    <property type="molecule type" value="Genomic_DNA"/>
</dbReference>
<dbReference type="STRING" id="4846.A0A367KU28"/>
<accession>A0A367KU28</accession>
<dbReference type="Proteomes" id="UP000253551">
    <property type="component" value="Unassembled WGS sequence"/>
</dbReference>
<comment type="caution">
    <text evidence="1">The sequence shown here is derived from an EMBL/GenBank/DDBJ whole genome shotgun (WGS) entry which is preliminary data.</text>
</comment>